<dbReference type="OrthoDB" id="9807890at2"/>
<gene>
    <name evidence="2" type="ORF">DFQ45_10143</name>
</gene>
<evidence type="ECO:0000313" key="2">
    <source>
        <dbReference type="EMBL" id="TDQ39914.1"/>
    </source>
</evidence>
<feature type="domain" description="Calcineurin-like phosphoesterase" evidence="1">
    <location>
        <begin position="11"/>
        <end position="138"/>
    </location>
</feature>
<dbReference type="PANTHER" id="PTHR42850:SF7">
    <property type="entry name" value="BIS(5'-NUCLEOSYL)-TETRAPHOSPHATASE PRPE [ASYMMETRICAL]"/>
    <property type="match status" value="1"/>
</dbReference>
<dbReference type="GO" id="GO:0016791">
    <property type="term" value="F:phosphatase activity"/>
    <property type="evidence" value="ECO:0007669"/>
    <property type="project" value="TreeGrafter"/>
</dbReference>
<dbReference type="PANTHER" id="PTHR42850">
    <property type="entry name" value="METALLOPHOSPHOESTERASE"/>
    <property type="match status" value="1"/>
</dbReference>
<dbReference type="SUPFAM" id="SSF56300">
    <property type="entry name" value="Metallo-dependent phosphatases"/>
    <property type="match status" value="1"/>
</dbReference>
<evidence type="ECO:0000313" key="3">
    <source>
        <dbReference type="Proteomes" id="UP000294575"/>
    </source>
</evidence>
<accession>A0A4R6UA20</accession>
<keyword evidence="3" id="KW-1185">Reference proteome</keyword>
<comment type="caution">
    <text evidence="2">The sequence shown here is derived from an EMBL/GenBank/DDBJ whole genome shotgun (WGS) entry which is preliminary data.</text>
</comment>
<dbReference type="EMBL" id="SNYK01000001">
    <property type="protein sequence ID" value="TDQ39914.1"/>
    <property type="molecule type" value="Genomic_DNA"/>
</dbReference>
<evidence type="ECO:0000259" key="1">
    <source>
        <dbReference type="Pfam" id="PF00149"/>
    </source>
</evidence>
<sequence length="321" mass="36667">MLIDPQRGYDIIGDVHGCASALERLLEQLGYRKTGGVWQHRQRMAIFLGDIIDRGPQIRESLEIVRLMVEGGYAHCIMGNHEYYALAWHTAAPVGSRQPFVREHSPRHAGIWQATARAFAEHPHEWQDYLGWFARRPLFLDGTSFRVVHACWDKELIEGVRQRFGGGEVDQAFIQASAEHGSFEHRVCNRLLRGINLMLPGGQKMAGQDGLTRSTYRARFWQEEQAPRTYAELAFQPDPMPENIASQRLPKGFYQQLVQHQASDPMLFVGHYWRDGEPALISPNLACLDYSAVNGGRLVAYRLDDETRLLPEKFVWVENNA</sequence>
<dbReference type="Proteomes" id="UP000294575">
    <property type="component" value="Unassembled WGS sequence"/>
</dbReference>
<dbReference type="RefSeq" id="WP_101496529.1">
    <property type="nucleotide sequence ID" value="NZ_LNJZ01000006.1"/>
</dbReference>
<name>A0A4R6UA20_9GAMM</name>
<dbReference type="GO" id="GO:0005737">
    <property type="term" value="C:cytoplasm"/>
    <property type="evidence" value="ECO:0007669"/>
    <property type="project" value="TreeGrafter"/>
</dbReference>
<protein>
    <submittedName>
        <fullName evidence="2">Calcineurin-like phosphoesterase family protein</fullName>
    </submittedName>
</protein>
<dbReference type="Pfam" id="PF00149">
    <property type="entry name" value="Metallophos"/>
    <property type="match status" value="1"/>
</dbReference>
<dbReference type="AlphaFoldDB" id="A0A4R6UA20"/>
<dbReference type="Gene3D" id="3.60.21.10">
    <property type="match status" value="1"/>
</dbReference>
<reference evidence="2 3" key="1">
    <citation type="submission" date="2019-03" db="EMBL/GenBank/DDBJ databases">
        <title>Genomic Encyclopedia of Type Strains, Phase IV (KMG-IV): sequencing the most valuable type-strain genomes for metagenomic binning, comparative biology and taxonomic classification.</title>
        <authorList>
            <person name="Goeker M."/>
        </authorList>
    </citation>
    <scope>NUCLEOTIDE SEQUENCE [LARGE SCALE GENOMIC DNA]</scope>
    <source>
        <strain evidence="2 3">DSM 28679</strain>
    </source>
</reference>
<dbReference type="InterPro" id="IPR029052">
    <property type="entry name" value="Metallo-depent_PP-like"/>
</dbReference>
<organism evidence="2 3">
    <name type="scientific">Thiopseudomonas denitrificans</name>
    <dbReference type="NCBI Taxonomy" id="1501432"/>
    <lineage>
        <taxon>Bacteria</taxon>
        <taxon>Pseudomonadati</taxon>
        <taxon>Pseudomonadota</taxon>
        <taxon>Gammaproteobacteria</taxon>
        <taxon>Pseudomonadales</taxon>
        <taxon>Pseudomonadaceae</taxon>
        <taxon>Thiopseudomonas</taxon>
    </lineage>
</organism>
<dbReference type="InterPro" id="IPR004843">
    <property type="entry name" value="Calcineurin-like_PHP"/>
</dbReference>
<dbReference type="InterPro" id="IPR050126">
    <property type="entry name" value="Ap4A_hydrolase"/>
</dbReference>
<proteinExistence type="predicted"/>